<dbReference type="Gene3D" id="1.10.510.10">
    <property type="entry name" value="Transferase(Phosphotransferase) domain 1"/>
    <property type="match status" value="1"/>
</dbReference>
<dbReference type="SUPFAM" id="SSF56112">
    <property type="entry name" value="Protein kinase-like (PK-like)"/>
    <property type="match status" value="1"/>
</dbReference>
<feature type="compositionally biased region" description="Polar residues" evidence="12">
    <location>
        <begin position="467"/>
        <end position="477"/>
    </location>
</feature>
<name>D8LC72_ECTSI</name>
<evidence type="ECO:0000256" key="6">
    <source>
        <dbReference type="ARBA" id="ARBA00022840"/>
    </source>
</evidence>
<keyword evidence="15" id="KW-1185">Reference proteome</keyword>
<dbReference type="PROSITE" id="PS00107">
    <property type="entry name" value="PROTEIN_KINASE_ATP"/>
    <property type="match status" value="1"/>
</dbReference>
<evidence type="ECO:0000256" key="12">
    <source>
        <dbReference type="SAM" id="MobiDB-lite"/>
    </source>
</evidence>
<dbReference type="EMBL" id="FN647683">
    <property type="protein sequence ID" value="CBN79255.1"/>
    <property type="molecule type" value="Genomic_DNA"/>
</dbReference>
<evidence type="ECO:0000256" key="11">
    <source>
        <dbReference type="PROSITE-ProRule" id="PRU10141"/>
    </source>
</evidence>
<dbReference type="SMART" id="SM00220">
    <property type="entry name" value="S_TKc"/>
    <property type="match status" value="1"/>
</dbReference>
<evidence type="ECO:0000256" key="9">
    <source>
        <dbReference type="ARBA" id="ARBA00041902"/>
    </source>
</evidence>
<feature type="compositionally biased region" description="Basic residues" evidence="12">
    <location>
        <begin position="368"/>
        <end position="377"/>
    </location>
</feature>
<feature type="compositionally biased region" description="Low complexity" evidence="12">
    <location>
        <begin position="435"/>
        <end position="450"/>
    </location>
</feature>
<evidence type="ECO:0000313" key="14">
    <source>
        <dbReference type="EMBL" id="CBN79255.1"/>
    </source>
</evidence>
<keyword evidence="6 11" id="KW-0067">ATP-binding</keyword>
<sequence length="509" mass="56411">MKRTNSERASLELEGPGEDADRLRALRSLRRKRNKPEDWMSGTFHQYDISDVVGAGTFGQVYKATRTRDGKLVALKCIKQEDGDGKGFPVTAMREMRILRQLKHENIVDLIEVIIDGNPTPGRLSTVALVFEYLDHDLSGLLDTPEAANQITPPVAKSFMMQLSAGVAYMHDKDIIHRDLKGANLLISNTGHLKIADWGLARRVYEMQDKYTTKVITLWYRPPELLLKSAVYGSPVDLWSVGCIVGELLTRSSIFPGKNESDQLSLIFDTLGTPTSHTWPGWKELPDSDHWRESVRDHPRPSNMRERFSKYGDVVLDLLVGLLALDPKRRLTAKQTLEHPYFHTKPLPAVPGMVTLNLHSCHEYEAKIRKKDSKKSAKGSYHSAAGGSKTKVTSARKSAAVSQHRHSSQHQALRQQNQQKGPGMQISLPQPGLVAHARPPAAAAAAAAAVHPHHPPLHHAQHPINSLVLSATTTSGRTPPPQARQQLPPPPLHQQLPPPGGRGSHNWGR</sequence>
<dbReference type="PROSITE" id="PS00108">
    <property type="entry name" value="PROTEIN_KINASE_ST"/>
    <property type="match status" value="1"/>
</dbReference>
<feature type="compositionally biased region" description="Pro residues" evidence="12">
    <location>
        <begin position="478"/>
        <end position="500"/>
    </location>
</feature>
<dbReference type="STRING" id="2880.D8LC72"/>
<evidence type="ECO:0000256" key="3">
    <source>
        <dbReference type="ARBA" id="ARBA00022679"/>
    </source>
</evidence>
<dbReference type="InterPro" id="IPR050108">
    <property type="entry name" value="CDK"/>
</dbReference>
<dbReference type="FunFam" id="1.10.510.10:FF:000624">
    <property type="entry name" value="Mitogen-activated protein kinase"/>
    <property type="match status" value="1"/>
</dbReference>
<dbReference type="PROSITE" id="PS50011">
    <property type="entry name" value="PROTEIN_KINASE_DOM"/>
    <property type="match status" value="1"/>
</dbReference>
<evidence type="ECO:0000259" key="13">
    <source>
        <dbReference type="PROSITE" id="PS50011"/>
    </source>
</evidence>
<evidence type="ECO:0000256" key="8">
    <source>
        <dbReference type="ARBA" id="ARBA00039612"/>
    </source>
</evidence>
<evidence type="ECO:0000256" key="1">
    <source>
        <dbReference type="ARBA" id="ARBA00006485"/>
    </source>
</evidence>
<keyword evidence="3 14" id="KW-0808">Transferase</keyword>
<dbReference type="eggNOG" id="KOG0600">
    <property type="taxonomic scope" value="Eukaryota"/>
</dbReference>
<dbReference type="InParanoid" id="D8LC72"/>
<comment type="subunit">
    <text evidence="7">May form a complex composed of at least the catalytic subunit CRK2 and a cyclin.</text>
</comment>
<dbReference type="InterPro" id="IPR011009">
    <property type="entry name" value="Kinase-like_dom_sf"/>
</dbReference>
<organism evidence="14 15">
    <name type="scientific">Ectocarpus siliculosus</name>
    <name type="common">Brown alga</name>
    <name type="synonym">Conferva siliculosa</name>
    <dbReference type="NCBI Taxonomy" id="2880"/>
    <lineage>
        <taxon>Eukaryota</taxon>
        <taxon>Sar</taxon>
        <taxon>Stramenopiles</taxon>
        <taxon>Ochrophyta</taxon>
        <taxon>PX clade</taxon>
        <taxon>Phaeophyceae</taxon>
        <taxon>Ectocarpales</taxon>
        <taxon>Ectocarpaceae</taxon>
        <taxon>Ectocarpus</taxon>
    </lineage>
</organism>
<dbReference type="Proteomes" id="UP000002630">
    <property type="component" value="Linkage Group LG08"/>
</dbReference>
<comment type="similarity">
    <text evidence="1">Belongs to the protein kinase superfamily. CMGC Ser/Thr protein kinase family. CDC2/CDKX subfamily.</text>
</comment>
<proteinExistence type="inferred from homology"/>
<dbReference type="PANTHER" id="PTHR24056">
    <property type="entry name" value="CELL DIVISION PROTEIN KINASE"/>
    <property type="match status" value="1"/>
</dbReference>
<dbReference type="PANTHER" id="PTHR24056:SF546">
    <property type="entry name" value="CYCLIN-DEPENDENT KINASE 12"/>
    <property type="match status" value="1"/>
</dbReference>
<evidence type="ECO:0000313" key="15">
    <source>
        <dbReference type="Proteomes" id="UP000002630"/>
    </source>
</evidence>
<dbReference type="InterPro" id="IPR017441">
    <property type="entry name" value="Protein_kinase_ATP_BS"/>
</dbReference>
<keyword evidence="4 11" id="KW-0547">Nucleotide-binding</keyword>
<dbReference type="OMA" id="SCHEYEA"/>
<evidence type="ECO:0000256" key="5">
    <source>
        <dbReference type="ARBA" id="ARBA00022777"/>
    </source>
</evidence>
<feature type="binding site" evidence="11">
    <location>
        <position position="76"/>
    </location>
    <ligand>
        <name>ATP</name>
        <dbReference type="ChEBI" id="CHEBI:30616"/>
    </ligand>
</feature>
<feature type="compositionally biased region" description="Basic residues" evidence="12">
    <location>
        <begin position="451"/>
        <end position="461"/>
    </location>
</feature>
<feature type="region of interest" description="Disordered" evidence="12">
    <location>
        <begin position="368"/>
        <end position="509"/>
    </location>
</feature>
<keyword evidence="2" id="KW-0723">Serine/threonine-protein kinase</keyword>
<dbReference type="AlphaFoldDB" id="D8LC72"/>
<dbReference type="GO" id="GO:0030332">
    <property type="term" value="F:cyclin binding"/>
    <property type="evidence" value="ECO:0007669"/>
    <property type="project" value="TreeGrafter"/>
</dbReference>
<evidence type="ECO:0000256" key="4">
    <source>
        <dbReference type="ARBA" id="ARBA00022741"/>
    </source>
</evidence>
<feature type="compositionally biased region" description="Polar residues" evidence="12">
    <location>
        <begin position="409"/>
        <end position="420"/>
    </location>
</feature>
<keyword evidence="5" id="KW-0418">Kinase</keyword>
<dbReference type="OrthoDB" id="28397at2759"/>
<dbReference type="EMBL" id="FN649733">
    <property type="protein sequence ID" value="CBN79255.1"/>
    <property type="molecule type" value="Genomic_DNA"/>
</dbReference>
<dbReference type="Gene3D" id="3.30.200.20">
    <property type="entry name" value="Phosphorylase Kinase, domain 1"/>
    <property type="match status" value="1"/>
</dbReference>
<accession>D8LC72</accession>
<evidence type="ECO:0000256" key="7">
    <source>
        <dbReference type="ARBA" id="ARBA00038543"/>
    </source>
</evidence>
<evidence type="ECO:0000256" key="2">
    <source>
        <dbReference type="ARBA" id="ARBA00022527"/>
    </source>
</evidence>
<evidence type="ECO:0000256" key="10">
    <source>
        <dbReference type="ARBA" id="ARBA00042858"/>
    </source>
</evidence>
<feature type="domain" description="Protein kinase" evidence="13">
    <location>
        <begin position="47"/>
        <end position="342"/>
    </location>
</feature>
<dbReference type="GO" id="GO:0005524">
    <property type="term" value="F:ATP binding"/>
    <property type="evidence" value="ECO:0007669"/>
    <property type="project" value="UniProtKB-UniRule"/>
</dbReference>
<dbReference type="GO" id="GO:0008024">
    <property type="term" value="C:cyclin/CDK positive transcription elongation factor complex"/>
    <property type="evidence" value="ECO:0007669"/>
    <property type="project" value="TreeGrafter"/>
</dbReference>
<dbReference type="GO" id="GO:0032968">
    <property type="term" value="P:positive regulation of transcription elongation by RNA polymerase II"/>
    <property type="evidence" value="ECO:0007669"/>
    <property type="project" value="TreeGrafter"/>
</dbReference>
<dbReference type="GO" id="GO:0008353">
    <property type="term" value="F:RNA polymerase II CTD heptapeptide repeat kinase activity"/>
    <property type="evidence" value="ECO:0007669"/>
    <property type="project" value="TreeGrafter"/>
</dbReference>
<protein>
    <recommendedName>
        <fullName evidence="8">Cyclin-dependent kinase 2 homolog</fullName>
    </recommendedName>
    <alternativeName>
        <fullName evidence="9">Cell division control protein 2 homolog</fullName>
    </alternativeName>
    <alternativeName>
        <fullName evidence="10">cdc2-related kinase 2</fullName>
    </alternativeName>
</protein>
<dbReference type="Pfam" id="PF00069">
    <property type="entry name" value="Pkinase"/>
    <property type="match status" value="1"/>
</dbReference>
<reference evidence="14 15" key="1">
    <citation type="journal article" date="2010" name="Nature">
        <title>The Ectocarpus genome and the independent evolution of multicellularity in brown algae.</title>
        <authorList>
            <person name="Cock J.M."/>
            <person name="Sterck L."/>
            <person name="Rouze P."/>
            <person name="Scornet D."/>
            <person name="Allen A.E."/>
            <person name="Amoutzias G."/>
            <person name="Anthouard V."/>
            <person name="Artiguenave F."/>
            <person name="Aury J.M."/>
            <person name="Badger J.H."/>
            <person name="Beszteri B."/>
            <person name="Billiau K."/>
            <person name="Bonnet E."/>
            <person name="Bothwell J.H."/>
            <person name="Bowler C."/>
            <person name="Boyen C."/>
            <person name="Brownlee C."/>
            <person name="Carrano C.J."/>
            <person name="Charrier B."/>
            <person name="Cho G.Y."/>
            <person name="Coelho S.M."/>
            <person name="Collen J."/>
            <person name="Corre E."/>
            <person name="Da Silva C."/>
            <person name="Delage L."/>
            <person name="Delaroque N."/>
            <person name="Dittami S.M."/>
            <person name="Doulbeau S."/>
            <person name="Elias M."/>
            <person name="Farnham G."/>
            <person name="Gachon C.M."/>
            <person name="Gschloessl B."/>
            <person name="Heesch S."/>
            <person name="Jabbari K."/>
            <person name="Jubin C."/>
            <person name="Kawai H."/>
            <person name="Kimura K."/>
            <person name="Kloareg B."/>
            <person name="Kupper F.C."/>
            <person name="Lang D."/>
            <person name="Le Bail A."/>
            <person name="Leblanc C."/>
            <person name="Lerouge P."/>
            <person name="Lohr M."/>
            <person name="Lopez P.J."/>
            <person name="Martens C."/>
            <person name="Maumus F."/>
            <person name="Michel G."/>
            <person name="Miranda-Saavedra D."/>
            <person name="Morales J."/>
            <person name="Moreau H."/>
            <person name="Motomura T."/>
            <person name="Nagasato C."/>
            <person name="Napoli C.A."/>
            <person name="Nelson D.R."/>
            <person name="Nyvall-Collen P."/>
            <person name="Peters A.F."/>
            <person name="Pommier C."/>
            <person name="Potin P."/>
            <person name="Poulain J."/>
            <person name="Quesneville H."/>
            <person name="Read B."/>
            <person name="Rensing S.A."/>
            <person name="Ritter A."/>
            <person name="Rousvoal S."/>
            <person name="Samanta M."/>
            <person name="Samson G."/>
            <person name="Schroeder D.C."/>
            <person name="Segurens B."/>
            <person name="Strittmatter M."/>
            <person name="Tonon T."/>
            <person name="Tregear J.W."/>
            <person name="Valentin K."/>
            <person name="von Dassow P."/>
            <person name="Yamagishi T."/>
            <person name="Van de Peer Y."/>
            <person name="Wincker P."/>
        </authorList>
    </citation>
    <scope>NUCLEOTIDE SEQUENCE [LARGE SCALE GENOMIC DNA]</scope>
    <source>
        <strain evidence="15">Ec32 / CCAP1310/4</strain>
    </source>
</reference>
<dbReference type="InterPro" id="IPR008271">
    <property type="entry name" value="Ser/Thr_kinase_AS"/>
</dbReference>
<gene>
    <name evidence="14" type="primary">CDKC:3</name>
    <name evidence="14" type="ORF">Esi_0010_0208</name>
</gene>
<dbReference type="InterPro" id="IPR000719">
    <property type="entry name" value="Prot_kinase_dom"/>
</dbReference>